<proteinExistence type="predicted"/>
<dbReference type="GO" id="GO:0046872">
    <property type="term" value="F:metal ion binding"/>
    <property type="evidence" value="ECO:0007669"/>
    <property type="project" value="UniProtKB-KW"/>
</dbReference>
<dbReference type="EMBL" id="NBNE01009476">
    <property type="protein sequence ID" value="OWY98371.1"/>
    <property type="molecule type" value="Genomic_DNA"/>
</dbReference>
<dbReference type="STRING" id="4795.A0A225UZ91"/>
<feature type="domain" description="DDE Tnp4" evidence="3">
    <location>
        <begin position="30"/>
        <end position="141"/>
    </location>
</feature>
<comment type="caution">
    <text evidence="4">The sequence shown here is derived from an EMBL/GenBank/DDBJ whole genome shotgun (WGS) entry which is preliminary data.</text>
</comment>
<keyword evidence="5" id="KW-1185">Reference proteome</keyword>
<comment type="cofactor">
    <cofactor evidence="1">
        <name>a divalent metal cation</name>
        <dbReference type="ChEBI" id="CHEBI:60240"/>
    </cofactor>
</comment>
<dbReference type="AlphaFoldDB" id="A0A225UZ91"/>
<reference evidence="5" key="1">
    <citation type="submission" date="2017-03" db="EMBL/GenBank/DDBJ databases">
        <title>Phytopthora megakarya and P. palmivora, two closely related causual agents of cacao black pod achieved similar genome size and gene model numbers by different mechanisms.</title>
        <authorList>
            <person name="Ali S."/>
            <person name="Shao J."/>
            <person name="Larry D.J."/>
            <person name="Kronmiller B."/>
            <person name="Shen D."/>
            <person name="Strem M.D."/>
            <person name="Melnick R.L."/>
            <person name="Guiltinan M.J."/>
            <person name="Tyler B.M."/>
            <person name="Meinhardt L.W."/>
            <person name="Bailey B.A."/>
        </authorList>
    </citation>
    <scope>NUCLEOTIDE SEQUENCE [LARGE SCALE GENOMIC DNA]</scope>
    <source>
        <strain evidence="5">zdho120</strain>
    </source>
</reference>
<dbReference type="InterPro" id="IPR027806">
    <property type="entry name" value="HARBI1_dom"/>
</dbReference>
<dbReference type="OrthoDB" id="122773at2759"/>
<gene>
    <name evidence="4" type="ORF">PHMEG_00030879</name>
</gene>
<evidence type="ECO:0000313" key="5">
    <source>
        <dbReference type="Proteomes" id="UP000198211"/>
    </source>
</evidence>
<evidence type="ECO:0000256" key="2">
    <source>
        <dbReference type="ARBA" id="ARBA00022723"/>
    </source>
</evidence>
<protein>
    <recommendedName>
        <fullName evidence="3">DDE Tnp4 domain-containing protein</fullName>
    </recommendedName>
</protein>
<evidence type="ECO:0000259" key="3">
    <source>
        <dbReference type="Pfam" id="PF13359"/>
    </source>
</evidence>
<sequence>MLYFNVNRTVKNLDKYFSANYNKRTGKYQGKQQAMYNCRKSAHPLKFQTIVTPDGLISHLFGPNESCLNGELEGNLPLHVKLIYGGPAYGCTNVFCCPYKGYRVHATLKELNQSMRATRVSVEWSYGWIAKYFSCLDYKRHQRVVTTYTEKCFTS</sequence>
<dbReference type="Pfam" id="PF13359">
    <property type="entry name" value="DDE_Tnp_4"/>
    <property type="match status" value="1"/>
</dbReference>
<evidence type="ECO:0000313" key="4">
    <source>
        <dbReference type="EMBL" id="OWY98371.1"/>
    </source>
</evidence>
<accession>A0A225UZ91</accession>
<dbReference type="Proteomes" id="UP000198211">
    <property type="component" value="Unassembled WGS sequence"/>
</dbReference>
<keyword evidence="2" id="KW-0479">Metal-binding</keyword>
<evidence type="ECO:0000256" key="1">
    <source>
        <dbReference type="ARBA" id="ARBA00001968"/>
    </source>
</evidence>
<name>A0A225UZ91_9STRA</name>
<organism evidence="4 5">
    <name type="scientific">Phytophthora megakarya</name>
    <dbReference type="NCBI Taxonomy" id="4795"/>
    <lineage>
        <taxon>Eukaryota</taxon>
        <taxon>Sar</taxon>
        <taxon>Stramenopiles</taxon>
        <taxon>Oomycota</taxon>
        <taxon>Peronosporomycetes</taxon>
        <taxon>Peronosporales</taxon>
        <taxon>Peronosporaceae</taxon>
        <taxon>Phytophthora</taxon>
    </lineage>
</organism>